<accession>A0ABW4JJB4</accession>
<dbReference type="RefSeq" id="WP_377943184.1">
    <property type="nucleotide sequence ID" value="NZ_JBHUCX010000028.1"/>
</dbReference>
<keyword evidence="3" id="KW-1185">Reference proteome</keyword>
<keyword evidence="1" id="KW-1133">Transmembrane helix</keyword>
<dbReference type="Proteomes" id="UP001597079">
    <property type="component" value="Unassembled WGS sequence"/>
</dbReference>
<evidence type="ECO:0000313" key="2">
    <source>
        <dbReference type="EMBL" id="MFD1675310.1"/>
    </source>
</evidence>
<name>A0ABW4JJB4_9BACL</name>
<organism evidence="2 3">
    <name type="scientific">Alicyclobacillus fodiniaquatilis</name>
    <dbReference type="NCBI Taxonomy" id="1661150"/>
    <lineage>
        <taxon>Bacteria</taxon>
        <taxon>Bacillati</taxon>
        <taxon>Bacillota</taxon>
        <taxon>Bacilli</taxon>
        <taxon>Bacillales</taxon>
        <taxon>Alicyclobacillaceae</taxon>
        <taxon>Alicyclobacillus</taxon>
    </lineage>
</organism>
<protein>
    <recommendedName>
        <fullName evidence="4">DUF4367 domain-containing protein</fullName>
    </recommendedName>
</protein>
<reference evidence="3" key="1">
    <citation type="journal article" date="2019" name="Int. J. Syst. Evol. Microbiol.">
        <title>The Global Catalogue of Microorganisms (GCM) 10K type strain sequencing project: providing services to taxonomists for standard genome sequencing and annotation.</title>
        <authorList>
            <consortium name="The Broad Institute Genomics Platform"/>
            <consortium name="The Broad Institute Genome Sequencing Center for Infectious Disease"/>
            <person name="Wu L."/>
            <person name="Ma J."/>
        </authorList>
    </citation>
    <scope>NUCLEOTIDE SEQUENCE [LARGE SCALE GENOMIC DNA]</scope>
    <source>
        <strain evidence="3">CGMCC 1.12286</strain>
    </source>
</reference>
<evidence type="ECO:0000256" key="1">
    <source>
        <dbReference type="SAM" id="Phobius"/>
    </source>
</evidence>
<comment type="caution">
    <text evidence="2">The sequence shown here is derived from an EMBL/GenBank/DDBJ whole genome shotgun (WGS) entry which is preliminary data.</text>
</comment>
<keyword evidence="1" id="KW-0472">Membrane</keyword>
<gene>
    <name evidence="2" type="ORF">ACFSB2_11445</name>
</gene>
<dbReference type="EMBL" id="JBHUCX010000028">
    <property type="protein sequence ID" value="MFD1675310.1"/>
    <property type="molecule type" value="Genomic_DNA"/>
</dbReference>
<keyword evidence="1" id="KW-0812">Transmembrane</keyword>
<evidence type="ECO:0000313" key="3">
    <source>
        <dbReference type="Proteomes" id="UP001597079"/>
    </source>
</evidence>
<proteinExistence type="predicted"/>
<sequence>MRLDDKMFEEISTAREIKMPTVRQKEIWNNIEREMQTMIPIRSKRRMPTMLTNIAAAVAGIAVVGCIGYGIHQQSVTPSHTSHVATATSNTVSKVSNKPYSPPKVTFTNGASSVKKFAKFHVVVPEIPQGYSMQMKLLQTTGDVPQQVWFTLSNGNEEKDIKVQEYPRPNPTWSMPSMDAPQFLKTINVDETSVTMEIPAGKTKSYTGYQFTSNGMCYRIESPISLAKQVIGSLVQNPKYLN</sequence>
<evidence type="ECO:0008006" key="4">
    <source>
        <dbReference type="Google" id="ProtNLM"/>
    </source>
</evidence>
<feature type="transmembrane region" description="Helical" evidence="1">
    <location>
        <begin position="50"/>
        <end position="71"/>
    </location>
</feature>